<comment type="catalytic activity">
    <reaction evidence="2">
        <text>UDP-N-acetyl-alpha-D-muramoyl-L-alanyl-D-glutamate + meso-2,6-diaminopimelate + ATP = UDP-N-acetyl-alpha-D-muramoyl-L-alanyl-gamma-D-glutamyl-meso-2,6-diaminopimelate + ADP + phosphate + H(+)</text>
        <dbReference type="Rhea" id="RHEA:23676"/>
        <dbReference type="ChEBI" id="CHEBI:15378"/>
        <dbReference type="ChEBI" id="CHEBI:30616"/>
        <dbReference type="ChEBI" id="CHEBI:43474"/>
        <dbReference type="ChEBI" id="CHEBI:57791"/>
        <dbReference type="ChEBI" id="CHEBI:83900"/>
        <dbReference type="ChEBI" id="CHEBI:83905"/>
        <dbReference type="ChEBI" id="CHEBI:456216"/>
        <dbReference type="EC" id="6.3.2.13"/>
    </reaction>
</comment>
<feature type="binding site" evidence="2">
    <location>
        <position position="460"/>
    </location>
    <ligand>
        <name>meso-2,6-diaminopimelate</name>
        <dbReference type="ChEBI" id="CHEBI:57791"/>
    </ligand>
</feature>
<feature type="binding site" evidence="2">
    <location>
        <position position="464"/>
    </location>
    <ligand>
        <name>meso-2,6-diaminopimelate</name>
        <dbReference type="ChEBI" id="CHEBI:57791"/>
    </ligand>
</feature>
<dbReference type="GO" id="GO:0009252">
    <property type="term" value="P:peptidoglycan biosynthetic process"/>
    <property type="evidence" value="ECO:0007669"/>
    <property type="project" value="UniProtKB-UniRule"/>
</dbReference>
<dbReference type="HAMAP" id="MF_00208">
    <property type="entry name" value="MurE"/>
    <property type="match status" value="1"/>
</dbReference>
<keyword evidence="2" id="KW-0547">Nucleotide-binding</keyword>
<feature type="domain" description="Mur ligase C-terminal" evidence="4">
    <location>
        <begin position="338"/>
        <end position="462"/>
    </location>
</feature>
<dbReference type="RefSeq" id="WP_236987284.1">
    <property type="nucleotide sequence ID" value="NZ_AP023086.1"/>
</dbReference>
<feature type="short sequence motif" description="Meso-diaminopimelate recognition motif" evidence="2">
    <location>
        <begin position="411"/>
        <end position="414"/>
    </location>
</feature>
<feature type="modified residue" description="N6-carboxylysine" evidence="2">
    <location>
        <position position="228"/>
    </location>
</feature>
<dbReference type="PANTHER" id="PTHR23135">
    <property type="entry name" value="MUR LIGASE FAMILY MEMBER"/>
    <property type="match status" value="1"/>
</dbReference>
<name>A0AAN1WHU2_9GAMM</name>
<dbReference type="InterPro" id="IPR035911">
    <property type="entry name" value="MurE/MurF_N"/>
</dbReference>
<dbReference type="KEGG" id="marq:MARGE09_P2006"/>
<dbReference type="GO" id="GO:0008765">
    <property type="term" value="F:UDP-N-acetylmuramoylalanyl-D-glutamate-2,6-diaminopimelate ligase activity"/>
    <property type="evidence" value="ECO:0007669"/>
    <property type="project" value="UniProtKB-UniRule"/>
</dbReference>
<reference evidence="6 7" key="1">
    <citation type="journal article" date="2022" name="IScience">
        <title>An ultrasensitive nanofiber-based assay for enzymatic hydrolysis and deep-sea microbial degradation of cellulose.</title>
        <authorList>
            <person name="Tsudome M."/>
            <person name="Tachioka M."/>
            <person name="Miyazaki M."/>
            <person name="Uchimura K."/>
            <person name="Tsuda M."/>
            <person name="Takaki Y."/>
            <person name="Deguchi S."/>
        </authorList>
    </citation>
    <scope>NUCLEOTIDE SEQUENCE [LARGE SCALE GENOMIC DNA]</scope>
    <source>
        <strain evidence="6 7">GE09</strain>
    </source>
</reference>
<dbReference type="NCBIfam" id="NF001126">
    <property type="entry name" value="PRK00139.1-4"/>
    <property type="match status" value="1"/>
</dbReference>
<dbReference type="InterPro" id="IPR005761">
    <property type="entry name" value="UDP-N-AcMur-Glu-dNH2Pim_ligase"/>
</dbReference>
<dbReference type="Proteomes" id="UP001320119">
    <property type="component" value="Chromosome"/>
</dbReference>
<evidence type="ECO:0000259" key="5">
    <source>
        <dbReference type="Pfam" id="PF08245"/>
    </source>
</evidence>
<dbReference type="EMBL" id="AP023086">
    <property type="protein sequence ID" value="BCD97805.1"/>
    <property type="molecule type" value="Genomic_DNA"/>
</dbReference>
<evidence type="ECO:0000256" key="3">
    <source>
        <dbReference type="RuleBase" id="RU004135"/>
    </source>
</evidence>
<sequence>MNVITLAQLLPQLTLPSKIANLPVGDLRLDTRLLKSGDVFICIGGEAFIADAVNANAIAILIEGDEGIAVAKNSDTAIIKVPNLAAILPELAHKRYFTSALAMPAIVGVTGTNGKSTLVSLIAQLFQKAGPVKPAGVPKTATVGTLGVGILGEPLVETGMTTPDVFSNYKTLAEFSSAGVDCVAMEVSSHGLSQGRVTGLPITTAVFTNLTQDHLDYHGDLTSYAKAKQKLFAMPSVQYAIVNADDEQAQLMASAQPSAAVIRYGIHNGEVLAENIYTRQTGTAFTLRSPWGNTEVISPFYGVFNVYNLLAAIAAVMVQGADFKQVVQAIPALTSITGRMQQLTPVGGVQVVVDFAHTPDGLEQALIALKAHTVGRIWVVFGCGGNRDKQKRALMGAIAEDLADELVLTSDNPRNENPDSILNDIAAGCKKAARIIVDRKEAIEYSITNAAAGDCILIAGKGHETYQIVKEKKIPFSDISIAEQALAQKHAVNFSSSASLEQGGRQ</sequence>
<keyword evidence="2 6" id="KW-0436">Ligase</keyword>
<evidence type="ECO:0000256" key="2">
    <source>
        <dbReference type="HAMAP-Rule" id="MF_00208"/>
    </source>
</evidence>
<feature type="binding site" evidence="2">
    <location>
        <begin position="111"/>
        <end position="117"/>
    </location>
    <ligand>
        <name>ATP</name>
        <dbReference type="ChEBI" id="CHEBI:30616"/>
    </ligand>
</feature>
<comment type="function">
    <text evidence="2">Catalyzes the addition of meso-diaminopimelic acid to the nucleotide precursor UDP-N-acetylmuramoyl-L-alanyl-D-glutamate (UMAG) in the biosynthesis of bacterial cell-wall peptidoglycan.</text>
</comment>
<feature type="binding site" evidence="2">
    <location>
        <position position="188"/>
    </location>
    <ligand>
        <name>UDP-N-acetyl-alpha-D-muramoyl-L-alanyl-D-glutamate</name>
        <dbReference type="ChEBI" id="CHEBI:83900"/>
    </ligand>
</feature>
<comment type="PTM">
    <text evidence="2">Carboxylation is probably crucial for Mg(2+) binding and, consequently, for the gamma-phosphate positioning of ATP.</text>
</comment>
<keyword evidence="2" id="KW-0460">Magnesium</keyword>
<evidence type="ECO:0000313" key="6">
    <source>
        <dbReference type="EMBL" id="BCD97805.1"/>
    </source>
</evidence>
<dbReference type="Gene3D" id="3.40.1390.10">
    <property type="entry name" value="MurE/MurF, N-terminal domain"/>
    <property type="match status" value="1"/>
</dbReference>
<feature type="binding site" evidence="2">
    <location>
        <begin position="161"/>
        <end position="162"/>
    </location>
    <ligand>
        <name>UDP-N-acetyl-alpha-D-muramoyl-L-alanyl-D-glutamate</name>
        <dbReference type="ChEBI" id="CHEBI:83900"/>
    </ligand>
</feature>
<feature type="binding site" evidence="2">
    <location>
        <position position="194"/>
    </location>
    <ligand>
        <name>UDP-N-acetyl-alpha-D-muramoyl-L-alanyl-D-glutamate</name>
        <dbReference type="ChEBI" id="CHEBI:83900"/>
    </ligand>
</feature>
<dbReference type="PANTHER" id="PTHR23135:SF4">
    <property type="entry name" value="UDP-N-ACETYLMURAMOYL-L-ALANYL-D-GLUTAMATE--2,6-DIAMINOPIMELATE LIGASE MURE HOMOLOG, CHLOROPLASTIC"/>
    <property type="match status" value="1"/>
</dbReference>
<comment type="similarity">
    <text evidence="1 2">Belongs to the MurCDEF family. MurE subfamily.</text>
</comment>
<dbReference type="InterPro" id="IPR004101">
    <property type="entry name" value="Mur_ligase_C"/>
</dbReference>
<feature type="binding site" evidence="2">
    <location>
        <position position="29"/>
    </location>
    <ligand>
        <name>UDP-N-acetyl-alpha-D-muramoyl-L-alanyl-D-glutamate</name>
        <dbReference type="ChEBI" id="CHEBI:83900"/>
    </ligand>
</feature>
<comment type="pathway">
    <text evidence="2 3">Cell wall biogenesis; peptidoglycan biosynthesis.</text>
</comment>
<dbReference type="InterPro" id="IPR036565">
    <property type="entry name" value="Mur-like_cat_sf"/>
</dbReference>
<feature type="binding site" evidence="2">
    <location>
        <position position="387"/>
    </location>
    <ligand>
        <name>meso-2,6-diaminopimelate</name>
        <dbReference type="ChEBI" id="CHEBI:57791"/>
    </ligand>
</feature>
<gene>
    <name evidence="2" type="primary">murE</name>
    <name evidence="6" type="ORF">MARGE09_P2006</name>
</gene>
<protein>
    <recommendedName>
        <fullName evidence="2">UDP-N-acetylmuramoyl-L-alanyl-D-glutamate--2,6-diaminopimelate ligase</fullName>
        <ecNumber evidence="2">6.3.2.13</ecNumber>
    </recommendedName>
    <alternativeName>
        <fullName evidence="2">Meso-A2pm-adding enzyme</fullName>
    </alternativeName>
    <alternativeName>
        <fullName evidence="2">Meso-diaminopimelate-adding enzyme</fullName>
    </alternativeName>
    <alternativeName>
        <fullName evidence="2">UDP-MurNAc-L-Ala-D-Glu:meso-diaminopimelate ligase</fullName>
    </alternativeName>
    <alternativeName>
        <fullName evidence="2">UDP-MurNAc-tripeptide synthetase</fullName>
    </alternativeName>
    <alternativeName>
        <fullName evidence="2">UDP-N-acetylmuramyl-tripeptide synthetase</fullName>
    </alternativeName>
</protein>
<dbReference type="Gene3D" id="3.40.1190.10">
    <property type="entry name" value="Mur-like, catalytic domain"/>
    <property type="match status" value="1"/>
</dbReference>
<organism evidence="6 7">
    <name type="scientific">Marinagarivorans cellulosilyticus</name>
    <dbReference type="NCBI Taxonomy" id="2721545"/>
    <lineage>
        <taxon>Bacteria</taxon>
        <taxon>Pseudomonadati</taxon>
        <taxon>Pseudomonadota</taxon>
        <taxon>Gammaproteobacteria</taxon>
        <taxon>Cellvibrionales</taxon>
        <taxon>Cellvibrionaceae</taxon>
        <taxon>Marinagarivorans</taxon>
    </lineage>
</organism>
<keyword evidence="2 3" id="KW-0133">Cell shape</keyword>
<comment type="caution">
    <text evidence="2">Lacks conserved residue(s) required for the propagation of feature annotation.</text>
</comment>
<dbReference type="EC" id="6.3.2.13" evidence="2"/>
<dbReference type="GO" id="GO:0000287">
    <property type="term" value="F:magnesium ion binding"/>
    <property type="evidence" value="ECO:0007669"/>
    <property type="project" value="UniProtKB-UniRule"/>
</dbReference>
<evidence type="ECO:0000313" key="7">
    <source>
        <dbReference type="Proteomes" id="UP001320119"/>
    </source>
</evidence>
<feature type="binding site" evidence="2">
    <location>
        <position position="31"/>
    </location>
    <ligand>
        <name>UDP-N-acetyl-alpha-D-muramoyl-L-alanyl-D-glutamate</name>
        <dbReference type="ChEBI" id="CHEBI:83900"/>
    </ligand>
</feature>
<comment type="cofactor">
    <cofactor evidence="2">
        <name>Mg(2+)</name>
        <dbReference type="ChEBI" id="CHEBI:18420"/>
    </cofactor>
</comment>
<dbReference type="AlphaFoldDB" id="A0AAN1WHU2"/>
<dbReference type="InterPro" id="IPR036615">
    <property type="entry name" value="Mur_ligase_C_dom_sf"/>
</dbReference>
<dbReference type="GO" id="GO:0071555">
    <property type="term" value="P:cell wall organization"/>
    <property type="evidence" value="ECO:0007669"/>
    <property type="project" value="UniProtKB-KW"/>
</dbReference>
<feature type="binding site" evidence="2">
    <location>
        <begin position="411"/>
        <end position="414"/>
    </location>
    <ligand>
        <name>meso-2,6-diaminopimelate</name>
        <dbReference type="ChEBI" id="CHEBI:57791"/>
    </ligand>
</feature>
<dbReference type="GO" id="GO:0008360">
    <property type="term" value="P:regulation of cell shape"/>
    <property type="evidence" value="ECO:0007669"/>
    <property type="project" value="UniProtKB-KW"/>
</dbReference>
<dbReference type="Gene3D" id="3.90.190.20">
    <property type="entry name" value="Mur ligase, C-terminal domain"/>
    <property type="match status" value="1"/>
</dbReference>
<dbReference type="GO" id="GO:0051301">
    <property type="term" value="P:cell division"/>
    <property type="evidence" value="ECO:0007669"/>
    <property type="project" value="UniProtKB-KW"/>
</dbReference>
<keyword evidence="2" id="KW-0067">ATP-binding</keyword>
<accession>A0AAN1WHU2</accession>
<dbReference type="SUPFAM" id="SSF53623">
    <property type="entry name" value="MurD-like peptide ligases, catalytic domain"/>
    <property type="match status" value="1"/>
</dbReference>
<keyword evidence="2 3" id="KW-0132">Cell division</keyword>
<dbReference type="Pfam" id="PF08245">
    <property type="entry name" value="Mur_ligase_M"/>
    <property type="match status" value="1"/>
</dbReference>
<comment type="subcellular location">
    <subcellularLocation>
        <location evidence="2 3">Cytoplasm</location>
    </subcellularLocation>
</comment>
<dbReference type="GO" id="GO:0005524">
    <property type="term" value="F:ATP binding"/>
    <property type="evidence" value="ECO:0007669"/>
    <property type="project" value="UniProtKB-UniRule"/>
</dbReference>
<dbReference type="GO" id="GO:0005737">
    <property type="term" value="C:cytoplasm"/>
    <property type="evidence" value="ECO:0007669"/>
    <property type="project" value="UniProtKB-SubCell"/>
</dbReference>
<feature type="binding site" evidence="2">
    <location>
        <position position="196"/>
    </location>
    <ligand>
        <name>UDP-N-acetyl-alpha-D-muramoyl-L-alanyl-D-glutamate</name>
        <dbReference type="ChEBI" id="CHEBI:83900"/>
    </ligand>
</feature>
<evidence type="ECO:0000259" key="4">
    <source>
        <dbReference type="Pfam" id="PF02875"/>
    </source>
</evidence>
<keyword evidence="7" id="KW-1185">Reference proteome</keyword>
<dbReference type="InterPro" id="IPR013221">
    <property type="entry name" value="Mur_ligase_cen"/>
</dbReference>
<dbReference type="SUPFAM" id="SSF63418">
    <property type="entry name" value="MurE/MurF N-terminal domain"/>
    <property type="match status" value="1"/>
</dbReference>
<keyword evidence="2 3" id="KW-0961">Cell wall biogenesis/degradation</keyword>
<dbReference type="SUPFAM" id="SSF53244">
    <property type="entry name" value="MurD-like peptide ligases, peptide-binding domain"/>
    <property type="match status" value="1"/>
</dbReference>
<evidence type="ECO:0000256" key="1">
    <source>
        <dbReference type="ARBA" id="ARBA00005898"/>
    </source>
</evidence>
<proteinExistence type="inferred from homology"/>
<keyword evidence="2" id="KW-0963">Cytoplasm</keyword>
<dbReference type="NCBIfam" id="TIGR01085">
    <property type="entry name" value="murE"/>
    <property type="match status" value="1"/>
</dbReference>
<keyword evidence="2 3" id="KW-0573">Peptidoglycan synthesis</keyword>
<dbReference type="Pfam" id="PF02875">
    <property type="entry name" value="Mur_ligase_C"/>
    <property type="match status" value="1"/>
</dbReference>
<keyword evidence="2 3" id="KW-0131">Cell cycle</keyword>
<feature type="domain" description="Mur ligase central" evidence="5">
    <location>
        <begin position="109"/>
        <end position="316"/>
    </location>
</feature>